<gene>
    <name evidence="1" type="ORF">AP104_13395</name>
</gene>
<reference evidence="1 2" key="1">
    <citation type="submission" date="2018-06" db="EMBL/GenBank/DDBJ databases">
        <authorList>
            <consortium name="GenomeTrakr: Next Generation Sequencing Network for Food Pathogen Tracability"/>
        </authorList>
    </citation>
    <scope>NUCLEOTIDE SEQUENCE [LARGE SCALE GENOMIC DNA]</scope>
    <source>
        <strain evidence="1 2">FDA00009539</strain>
    </source>
</reference>
<dbReference type="GO" id="GO:0004519">
    <property type="term" value="F:endonuclease activity"/>
    <property type="evidence" value="ECO:0007669"/>
    <property type="project" value="UniProtKB-KW"/>
</dbReference>
<accession>A0A3H0FQ71</accession>
<evidence type="ECO:0000313" key="2">
    <source>
        <dbReference type="Proteomes" id="UP000378540"/>
    </source>
</evidence>
<dbReference type="AlphaFoldDB" id="A0A3H0FQ71"/>
<comment type="caution">
    <text evidence="1">The sequence shown here is derived from an EMBL/GenBank/DDBJ whole genome shotgun (WGS) entry which is preliminary data.</text>
</comment>
<keyword evidence="1" id="KW-0540">Nuclease</keyword>
<dbReference type="EMBL" id="AAAJCR010000011">
    <property type="protein sequence ID" value="EAC5950386.1"/>
    <property type="molecule type" value="Genomic_DNA"/>
</dbReference>
<name>A0A3H0FQ71_LISMN</name>
<organism evidence="1 2">
    <name type="scientific">Listeria monocytogenes</name>
    <dbReference type="NCBI Taxonomy" id="1639"/>
    <lineage>
        <taxon>Bacteria</taxon>
        <taxon>Bacillati</taxon>
        <taxon>Bacillota</taxon>
        <taxon>Bacilli</taxon>
        <taxon>Bacillales</taxon>
        <taxon>Listeriaceae</taxon>
        <taxon>Listeria</taxon>
    </lineage>
</organism>
<keyword evidence="1" id="KW-0255">Endonuclease</keyword>
<dbReference type="SUPFAM" id="SSF53335">
    <property type="entry name" value="S-adenosyl-L-methionine-dependent methyltransferases"/>
    <property type="match status" value="1"/>
</dbReference>
<dbReference type="Gene3D" id="3.40.50.150">
    <property type="entry name" value="Vaccinia Virus protein VP39"/>
    <property type="match status" value="1"/>
</dbReference>
<dbReference type="InterPro" id="IPR029063">
    <property type="entry name" value="SAM-dependent_MTases_sf"/>
</dbReference>
<protein>
    <submittedName>
        <fullName evidence="1">Type III restriction endonuclease subunit M</fullName>
    </submittedName>
</protein>
<sequence length="213" mass="23934">KKNEVILDFFAGSGTTADAVMQTNSEDGGNRKFIVATLDEETPENSEARKVGYSTIDQISRERIRRAAEKIGDTSGFRTLKVDSTGLKEDVFKTAGELDQVDLLQDIDNHSDNRSDYDLLYDVLVDGALEYNRPITIDTMNDEQIIKYDYLGELSGVVCYFGENLTDELTRQIAILKPLLAVFKESTFDKSAQKVNVMEQFRIISPDTKVKVI</sequence>
<feature type="non-terminal residue" evidence="1">
    <location>
        <position position="1"/>
    </location>
</feature>
<proteinExistence type="predicted"/>
<dbReference type="Proteomes" id="UP000378540">
    <property type="component" value="Unassembled WGS sequence"/>
</dbReference>
<evidence type="ECO:0000313" key="1">
    <source>
        <dbReference type="EMBL" id="EAC5950386.1"/>
    </source>
</evidence>
<keyword evidence="1" id="KW-0378">Hydrolase</keyword>